<gene>
    <name evidence="3" type="ORF">PN36_15185</name>
</gene>
<keyword evidence="4" id="KW-1185">Reference proteome</keyword>
<feature type="transmembrane region" description="Helical" evidence="2">
    <location>
        <begin position="6"/>
        <end position="24"/>
    </location>
</feature>
<organism evidence="3 4">
    <name type="scientific">Candidatus Thiomargarita nelsonii</name>
    <dbReference type="NCBI Taxonomy" id="1003181"/>
    <lineage>
        <taxon>Bacteria</taxon>
        <taxon>Pseudomonadati</taxon>
        <taxon>Pseudomonadota</taxon>
        <taxon>Gammaproteobacteria</taxon>
        <taxon>Thiotrichales</taxon>
        <taxon>Thiotrichaceae</taxon>
        <taxon>Thiomargarita</taxon>
    </lineage>
</organism>
<evidence type="ECO:0000256" key="2">
    <source>
        <dbReference type="SAM" id="Phobius"/>
    </source>
</evidence>
<evidence type="ECO:0000256" key="1">
    <source>
        <dbReference type="PROSITE-ProRule" id="PRU00221"/>
    </source>
</evidence>
<keyword evidence="2" id="KW-0812">Transmembrane</keyword>
<proteinExistence type="predicted"/>
<accession>A0A0A6RPW8</accession>
<dbReference type="EMBL" id="JSZA02000054">
    <property type="protein sequence ID" value="KHD05901.1"/>
    <property type="molecule type" value="Genomic_DNA"/>
</dbReference>
<dbReference type="Proteomes" id="UP000030428">
    <property type="component" value="Unassembled WGS sequence"/>
</dbReference>
<name>A0A0A6RPW8_9GAMM</name>
<reference evidence="3 4" key="1">
    <citation type="journal article" date="2016" name="Front. Microbiol.">
        <title>Single-Cell (Meta-)Genomics of a Dimorphic Candidatus Thiomargarita nelsonii Reveals Genomic Plasticity.</title>
        <authorList>
            <person name="Flood B.E."/>
            <person name="Fliss P."/>
            <person name="Jones D.S."/>
            <person name="Dick G.J."/>
            <person name="Jain S."/>
            <person name="Kaster A.K."/>
            <person name="Winkel M."/>
            <person name="Mussmann M."/>
            <person name="Bailey J."/>
        </authorList>
    </citation>
    <scope>NUCLEOTIDE SEQUENCE [LARGE SCALE GENOMIC DNA]</scope>
    <source>
        <strain evidence="3">Hydrate Ridge</strain>
    </source>
</reference>
<evidence type="ECO:0000313" key="3">
    <source>
        <dbReference type="EMBL" id="KHD05901.1"/>
    </source>
</evidence>
<dbReference type="SUPFAM" id="SSF50978">
    <property type="entry name" value="WD40 repeat-like"/>
    <property type="match status" value="1"/>
</dbReference>
<protein>
    <recommendedName>
        <fullName evidence="5">Secreted protein</fullName>
    </recommendedName>
</protein>
<keyword evidence="2" id="KW-1133">Transmembrane helix</keyword>
<evidence type="ECO:0008006" key="5">
    <source>
        <dbReference type="Google" id="ProtNLM"/>
    </source>
</evidence>
<keyword evidence="2" id="KW-0472">Membrane</keyword>
<feature type="repeat" description="WD" evidence="1">
    <location>
        <begin position="32"/>
        <end position="58"/>
    </location>
</feature>
<keyword evidence="1" id="KW-0853">WD repeat</keyword>
<evidence type="ECO:0000313" key="4">
    <source>
        <dbReference type="Proteomes" id="UP000030428"/>
    </source>
</evidence>
<dbReference type="Gene3D" id="2.130.10.10">
    <property type="entry name" value="YVTN repeat-like/Quinoprotein amine dehydrogenase"/>
    <property type="match status" value="1"/>
</dbReference>
<dbReference type="AlphaFoldDB" id="A0A0A6RPW8"/>
<dbReference type="PROSITE" id="PS50082">
    <property type="entry name" value="WD_REPEATS_2"/>
    <property type="match status" value="1"/>
</dbReference>
<dbReference type="InterPro" id="IPR015943">
    <property type="entry name" value="WD40/YVTN_repeat-like_dom_sf"/>
</dbReference>
<dbReference type="Pfam" id="PF00400">
    <property type="entry name" value="WD40"/>
    <property type="match status" value="1"/>
</dbReference>
<dbReference type="InterPro" id="IPR036322">
    <property type="entry name" value="WD40_repeat_dom_sf"/>
</dbReference>
<dbReference type="SMART" id="SM00320">
    <property type="entry name" value="WD40"/>
    <property type="match status" value="1"/>
</dbReference>
<sequence length="102" mass="11025">MSLKNGLIVIFLLGLVAVGFYLMLHDEEVFVQLGHTSYVNAVAFSPDGKLALSGSWDGEWATTTAAGFYNASPKRCHCFGFTRRNPTRTLAPAAKTLSIDNG</sequence>
<dbReference type="InterPro" id="IPR001680">
    <property type="entry name" value="WD40_rpt"/>
</dbReference>
<comment type="caution">
    <text evidence="3">The sequence shown here is derived from an EMBL/GenBank/DDBJ whole genome shotgun (WGS) entry which is preliminary data.</text>
</comment>